<gene>
    <name evidence="1" type="ordered locus">Htur_0672</name>
</gene>
<accession>D2RWI0</accession>
<dbReference type="HOGENOM" id="CLU_907954_0_0_2"/>
<sequence>MCGGNMSQTPTTSNTKLAERGDLATVLGVDTAGEEDVTWTNLAGRVEPRPDPTFASRGATIRDDLGDRLDPDLLERERERIADEIGRLPDVRAAGVPDEPEGLYTEVAEPGWRLYDHLLEVGFFERLDETLPRFTAEHVETTARELVLTEPLSSALDDVGFDEGEKTALLSAVANDSERLSRWVPSNQIPDDVEFDTSTIPPLHQRAMGGALLWIRGLDRHLWQNEVLVTEEILDDAAWYVKAMLGGLFVSATAAHDLATAERFTDEQLTAALTAGTAVQIVSQEELLHAVFYITDEMRAPSELR</sequence>
<dbReference type="EMBL" id="CP001860">
    <property type="protein sequence ID" value="ADB59569.1"/>
    <property type="molecule type" value="Genomic_DNA"/>
</dbReference>
<dbReference type="Proteomes" id="UP000001903">
    <property type="component" value="Chromosome"/>
</dbReference>
<evidence type="ECO:0000313" key="1">
    <source>
        <dbReference type="EMBL" id="ADB59569.1"/>
    </source>
</evidence>
<evidence type="ECO:0000313" key="2">
    <source>
        <dbReference type="Proteomes" id="UP000001903"/>
    </source>
</evidence>
<dbReference type="AlphaFoldDB" id="D2RWI0"/>
<keyword evidence="2" id="KW-1185">Reference proteome</keyword>
<name>D2RWI0_HALTV</name>
<reference evidence="1 2" key="1">
    <citation type="journal article" date="2010" name="Stand. Genomic Sci.">
        <title>Complete genome sequence of Haloterrigena turkmenica type strain (4k).</title>
        <authorList>
            <person name="Saunders E."/>
            <person name="Tindall B.J."/>
            <person name="Fahnrich R."/>
            <person name="Lapidus A."/>
            <person name="Copeland A."/>
            <person name="Del Rio T.G."/>
            <person name="Lucas S."/>
            <person name="Chen F."/>
            <person name="Tice H."/>
            <person name="Cheng J.F."/>
            <person name="Han C."/>
            <person name="Detter J.C."/>
            <person name="Bruce D."/>
            <person name="Goodwin L."/>
            <person name="Chain P."/>
            <person name="Pitluck S."/>
            <person name="Pati A."/>
            <person name="Ivanova N."/>
            <person name="Mavromatis K."/>
            <person name="Chen A."/>
            <person name="Palaniappan K."/>
            <person name="Land M."/>
            <person name="Hauser L."/>
            <person name="Chang Y.J."/>
            <person name="Jeffries C.D."/>
            <person name="Brettin T."/>
            <person name="Rohde M."/>
            <person name="Goker M."/>
            <person name="Bristow J."/>
            <person name="Eisen J.A."/>
            <person name="Markowitz V."/>
            <person name="Hugenholtz P."/>
            <person name="Klenk H.P."/>
            <person name="Kyrpides N.C."/>
        </authorList>
    </citation>
    <scope>NUCLEOTIDE SEQUENCE [LARGE SCALE GENOMIC DNA]</scope>
    <source>
        <strain evidence="2">ATCC 51198 / DSM 5511 / JCM 9101 / NCIMB 13204 / VKM B-1734 / 4k</strain>
    </source>
</reference>
<protein>
    <submittedName>
        <fullName evidence="1">Uncharacterized protein</fullName>
    </submittedName>
</protein>
<organism evidence="1 2">
    <name type="scientific">Haloterrigena turkmenica (strain ATCC 51198 / DSM 5511 / JCM 9101 / NCIMB 13204 / VKM B-1734 / 4k)</name>
    <name type="common">Halococcus turkmenicus</name>
    <dbReference type="NCBI Taxonomy" id="543526"/>
    <lineage>
        <taxon>Archaea</taxon>
        <taxon>Methanobacteriati</taxon>
        <taxon>Methanobacteriota</taxon>
        <taxon>Stenosarchaea group</taxon>
        <taxon>Halobacteria</taxon>
        <taxon>Halobacteriales</taxon>
        <taxon>Natrialbaceae</taxon>
        <taxon>Haloterrigena</taxon>
    </lineage>
</organism>
<dbReference type="STRING" id="543526.Htur_0672"/>
<proteinExistence type="predicted"/>
<dbReference type="eggNOG" id="arCOG10310">
    <property type="taxonomic scope" value="Archaea"/>
</dbReference>
<dbReference type="KEGG" id="htu:Htur_0672"/>